<dbReference type="RefSeq" id="WP_052109897.1">
    <property type="nucleotide sequence ID" value="NZ_AVPJ01000009.1"/>
</dbReference>
<keyword evidence="4" id="KW-1185">Reference proteome</keyword>
<proteinExistence type="predicted"/>
<feature type="compositionally biased region" description="Basic and acidic residues" evidence="1">
    <location>
        <begin position="8"/>
        <end position="21"/>
    </location>
</feature>
<dbReference type="EMBL" id="AVPJ01000009">
    <property type="protein sequence ID" value="KGN31853.1"/>
    <property type="molecule type" value="Genomic_DNA"/>
</dbReference>
<comment type="caution">
    <text evidence="3">The sequence shown here is derived from an EMBL/GenBank/DDBJ whole genome shotgun (WGS) entry which is preliminary data.</text>
</comment>
<gene>
    <name evidence="3" type="ORF">N802_18975</name>
</gene>
<evidence type="ECO:0000256" key="1">
    <source>
        <dbReference type="SAM" id="MobiDB-lite"/>
    </source>
</evidence>
<protein>
    <recommendedName>
        <fullName evidence="2">YdhG-like domain-containing protein</fullName>
    </recommendedName>
</protein>
<dbReference type="STRING" id="1385520.N802_18975"/>
<feature type="region of interest" description="Disordered" evidence="1">
    <location>
        <begin position="1"/>
        <end position="22"/>
    </location>
</feature>
<reference evidence="3 4" key="1">
    <citation type="submission" date="2013-08" db="EMBL/GenBank/DDBJ databases">
        <title>The genome sequence of Knoellia sinensis.</title>
        <authorList>
            <person name="Zhu W."/>
            <person name="Wang G."/>
        </authorList>
    </citation>
    <scope>NUCLEOTIDE SEQUENCE [LARGE SCALE GENOMIC DNA]</scope>
    <source>
        <strain evidence="3 4">KCTC 19936</strain>
    </source>
</reference>
<accession>A0A0A0J3U2</accession>
<organism evidence="3 4">
    <name type="scientific">Knoellia sinensis KCTC 19936</name>
    <dbReference type="NCBI Taxonomy" id="1385520"/>
    <lineage>
        <taxon>Bacteria</taxon>
        <taxon>Bacillati</taxon>
        <taxon>Actinomycetota</taxon>
        <taxon>Actinomycetes</taxon>
        <taxon>Micrococcales</taxon>
        <taxon>Intrasporangiaceae</taxon>
        <taxon>Knoellia</taxon>
    </lineage>
</organism>
<dbReference type="SUPFAM" id="SSF159888">
    <property type="entry name" value="YdhG-like"/>
    <property type="match status" value="1"/>
</dbReference>
<dbReference type="eggNOG" id="ENOG5032S5R">
    <property type="taxonomic scope" value="Bacteria"/>
</dbReference>
<name>A0A0A0J3U2_9MICO</name>
<dbReference type="AlphaFoldDB" id="A0A0A0J3U2"/>
<dbReference type="Pfam" id="PF08818">
    <property type="entry name" value="DUF1801"/>
    <property type="match status" value="1"/>
</dbReference>
<dbReference type="OrthoDB" id="5951444at2"/>
<dbReference type="Proteomes" id="UP000030002">
    <property type="component" value="Unassembled WGS sequence"/>
</dbReference>
<feature type="domain" description="YdhG-like" evidence="2">
    <location>
        <begin position="33"/>
        <end position="137"/>
    </location>
</feature>
<evidence type="ECO:0000259" key="2">
    <source>
        <dbReference type="Pfam" id="PF08818"/>
    </source>
</evidence>
<evidence type="ECO:0000313" key="4">
    <source>
        <dbReference type="Proteomes" id="UP000030002"/>
    </source>
</evidence>
<dbReference type="InterPro" id="IPR014922">
    <property type="entry name" value="YdhG-like"/>
</dbReference>
<evidence type="ECO:0000313" key="3">
    <source>
        <dbReference type="EMBL" id="KGN31853.1"/>
    </source>
</evidence>
<sequence length="145" mass="16044">MTLPTPPDHGDRSTKPTHDDVDAYLASVEPAARREDAQEVLRVMREVTGAEPVLWGTSMVGFGRQPYTTADGKEREWFAVGLAPRKAALTLYGLTYYGSNEDLLGRLGKHTTGKGCLYIKRLSDVDDSVLRELIEKAWAENHTPA</sequence>